<proteinExistence type="predicted"/>
<sequence length="71" mass="8051">MKFRKNTENKKESEDLLKKASRCNPKGLKELLKQIEAEIVVCKGKNHDLLIAKTIITSRLASMRDSGKIPL</sequence>
<protein>
    <submittedName>
        <fullName evidence="1">Uncharacterized protein</fullName>
    </submittedName>
</protein>
<dbReference type="RefSeq" id="WP_069584056.1">
    <property type="nucleotide sequence ID" value="NZ_LMVM01000002.1"/>
</dbReference>
<dbReference type="EMBL" id="LMVM01000002">
    <property type="protein sequence ID" value="PAV05677.1"/>
    <property type="molecule type" value="Genomic_DNA"/>
</dbReference>
<organism evidence="1 2">
    <name type="scientific">Methanobacterium bryantii</name>
    <dbReference type="NCBI Taxonomy" id="2161"/>
    <lineage>
        <taxon>Archaea</taxon>
        <taxon>Methanobacteriati</taxon>
        <taxon>Methanobacteriota</taxon>
        <taxon>Methanomada group</taxon>
        <taxon>Methanobacteria</taxon>
        <taxon>Methanobacteriales</taxon>
        <taxon>Methanobacteriaceae</taxon>
        <taxon>Methanobacterium</taxon>
    </lineage>
</organism>
<accession>A0A2A2H8H0</accession>
<reference evidence="1 2" key="1">
    <citation type="journal article" date="2017" name="BMC Genomics">
        <title>Genomic analysis of methanogenic archaea reveals a shift towards energy conservation.</title>
        <authorList>
            <person name="Gilmore S.P."/>
            <person name="Henske J.K."/>
            <person name="Sexton J.A."/>
            <person name="Solomon K.V."/>
            <person name="Seppala S."/>
            <person name="Yoo J.I."/>
            <person name="Huyett L.M."/>
            <person name="Pressman A."/>
            <person name="Cogan J.Z."/>
            <person name="Kivenson V."/>
            <person name="Peng X."/>
            <person name="Tan Y."/>
            <person name="Valentine D.L."/>
            <person name="O'Malley M.A."/>
        </authorList>
    </citation>
    <scope>NUCLEOTIDE SEQUENCE [LARGE SCALE GENOMIC DNA]</scope>
    <source>
        <strain evidence="1 2">M.o.H.</strain>
    </source>
</reference>
<dbReference type="Proteomes" id="UP000217784">
    <property type="component" value="Unassembled WGS sequence"/>
</dbReference>
<gene>
    <name evidence="1" type="ORF">ASJ80_08050</name>
</gene>
<dbReference type="AlphaFoldDB" id="A0A2A2H8H0"/>
<keyword evidence="2" id="KW-1185">Reference proteome</keyword>
<evidence type="ECO:0000313" key="2">
    <source>
        <dbReference type="Proteomes" id="UP000217784"/>
    </source>
</evidence>
<comment type="caution">
    <text evidence="1">The sequence shown here is derived from an EMBL/GenBank/DDBJ whole genome shotgun (WGS) entry which is preliminary data.</text>
</comment>
<dbReference type="OrthoDB" id="372991at2157"/>
<evidence type="ECO:0000313" key="1">
    <source>
        <dbReference type="EMBL" id="PAV05677.1"/>
    </source>
</evidence>
<name>A0A2A2H8H0_METBR</name>